<dbReference type="Proteomes" id="UP000239001">
    <property type="component" value="Unassembled WGS sequence"/>
</dbReference>
<dbReference type="InterPro" id="IPR014710">
    <property type="entry name" value="RmlC-like_jellyroll"/>
</dbReference>
<keyword evidence="2" id="KW-1185">Reference proteome</keyword>
<proteinExistence type="predicted"/>
<dbReference type="AlphaFoldDB" id="A0A2T1M0Q2"/>
<dbReference type="EMBL" id="PXOH01000005">
    <property type="protein sequence ID" value="PSF38259.1"/>
    <property type="molecule type" value="Genomic_DNA"/>
</dbReference>
<gene>
    <name evidence="1" type="ORF">C7H19_07270</name>
</gene>
<dbReference type="OrthoDB" id="9797047at2"/>
<organism evidence="1 2">
    <name type="scientific">Aphanothece hegewaldii CCALA 016</name>
    <dbReference type="NCBI Taxonomy" id="2107694"/>
    <lineage>
        <taxon>Bacteria</taxon>
        <taxon>Bacillati</taxon>
        <taxon>Cyanobacteriota</taxon>
        <taxon>Cyanophyceae</taxon>
        <taxon>Oscillatoriophycideae</taxon>
        <taxon>Chroococcales</taxon>
        <taxon>Aphanothecaceae</taxon>
        <taxon>Aphanothece</taxon>
    </lineage>
</organism>
<dbReference type="RefSeq" id="WP_106456224.1">
    <property type="nucleotide sequence ID" value="NZ_PXOH01000005.1"/>
</dbReference>
<dbReference type="Gene3D" id="2.60.120.10">
    <property type="entry name" value="Jelly Rolls"/>
    <property type="match status" value="1"/>
</dbReference>
<reference evidence="1 2" key="2">
    <citation type="submission" date="2018-03" db="EMBL/GenBank/DDBJ databases">
        <authorList>
            <person name="Keele B.F."/>
        </authorList>
    </citation>
    <scope>NUCLEOTIDE SEQUENCE [LARGE SCALE GENOMIC DNA]</scope>
    <source>
        <strain evidence="1 2">CCALA 016</strain>
    </source>
</reference>
<reference evidence="1 2" key="1">
    <citation type="submission" date="2018-03" db="EMBL/GenBank/DDBJ databases">
        <title>The ancient ancestry and fast evolution of plastids.</title>
        <authorList>
            <person name="Moore K.R."/>
            <person name="Magnabosco C."/>
            <person name="Momper L."/>
            <person name="Gold D.A."/>
            <person name="Bosak T."/>
            <person name="Fournier G.P."/>
        </authorList>
    </citation>
    <scope>NUCLEOTIDE SEQUENCE [LARGE SCALE GENOMIC DNA]</scope>
    <source>
        <strain evidence="1 2">CCALA 016</strain>
    </source>
</reference>
<name>A0A2T1M0Q2_9CHRO</name>
<accession>A0A2T1M0Q2</accession>
<protein>
    <submittedName>
        <fullName evidence="1">Cupin</fullName>
    </submittedName>
</protein>
<evidence type="ECO:0000313" key="2">
    <source>
        <dbReference type="Proteomes" id="UP000239001"/>
    </source>
</evidence>
<dbReference type="SUPFAM" id="SSF51182">
    <property type="entry name" value="RmlC-like cupins"/>
    <property type="match status" value="1"/>
</dbReference>
<sequence length="380" mass="44311">MDPKLNEIETSPWNEIFKVVFFPDRIYHAQYLNATRSSRYRYNVQEVRSYIDIIVIKGEVYLDGQFLSNFLRLEYKSSRLVEQAREKLRFVKKQLIAWVKVLPENEANTAEGRVKLYYCPWTDAFQVEIWETLEPPENSYHDFQILDQMGYNRPITCLRELKPALRDIKGLKRVELAFRENDRNIPAGYQITDTDAAWDNAYLRSHQEPRTQDPSSPQNTIDDQNYLIDFQRGWFLQTPDILPVRYRNAMMDDSNPDRNPDNIIEMRWIVQRELGGSMVFFHEVTIPPGTVEGTHQHIGTEELYYITQGEGIAYMRVGDDPATDSFPTVTRDVMGLGEYEFKELPVKPGSVIFTKSGGMHGIRNPGTEPLKFVAFLYHTT</sequence>
<dbReference type="InterPro" id="IPR011051">
    <property type="entry name" value="RmlC_Cupin_sf"/>
</dbReference>
<comment type="caution">
    <text evidence="1">The sequence shown here is derived from an EMBL/GenBank/DDBJ whole genome shotgun (WGS) entry which is preliminary data.</text>
</comment>
<evidence type="ECO:0000313" key="1">
    <source>
        <dbReference type="EMBL" id="PSF38259.1"/>
    </source>
</evidence>